<organism evidence="1 2">
    <name type="scientific">Tropilaelaps mercedesae</name>
    <dbReference type="NCBI Taxonomy" id="418985"/>
    <lineage>
        <taxon>Eukaryota</taxon>
        <taxon>Metazoa</taxon>
        <taxon>Ecdysozoa</taxon>
        <taxon>Arthropoda</taxon>
        <taxon>Chelicerata</taxon>
        <taxon>Arachnida</taxon>
        <taxon>Acari</taxon>
        <taxon>Parasitiformes</taxon>
        <taxon>Mesostigmata</taxon>
        <taxon>Gamasina</taxon>
        <taxon>Dermanyssoidea</taxon>
        <taxon>Laelapidae</taxon>
        <taxon>Tropilaelaps</taxon>
    </lineage>
</organism>
<dbReference type="InParanoid" id="A0A1V9XKB4"/>
<comment type="caution">
    <text evidence="1">The sequence shown here is derived from an EMBL/GenBank/DDBJ whole genome shotgun (WGS) entry which is preliminary data.</text>
</comment>
<sequence>MQSLLFSSCRFYWEFVDLDSVAARATTASPSHVLCRDFIAASRRATLHL</sequence>
<keyword evidence="2" id="KW-1185">Reference proteome</keyword>
<accession>A0A1V9XKB4</accession>
<dbReference type="AlphaFoldDB" id="A0A1V9XKB4"/>
<protein>
    <submittedName>
        <fullName evidence="1">Uncharacterized protein</fullName>
    </submittedName>
</protein>
<evidence type="ECO:0000313" key="2">
    <source>
        <dbReference type="Proteomes" id="UP000192247"/>
    </source>
</evidence>
<reference evidence="1 2" key="1">
    <citation type="journal article" date="2017" name="Gigascience">
        <title>Draft genome of the honey bee ectoparasitic mite, Tropilaelaps mercedesae, is shaped by the parasitic life history.</title>
        <authorList>
            <person name="Dong X."/>
            <person name="Armstrong S.D."/>
            <person name="Xia D."/>
            <person name="Makepeace B.L."/>
            <person name="Darby A.C."/>
            <person name="Kadowaki T."/>
        </authorList>
    </citation>
    <scope>NUCLEOTIDE SEQUENCE [LARGE SCALE GENOMIC DNA]</scope>
    <source>
        <strain evidence="1">Wuxi-XJTLU</strain>
    </source>
</reference>
<name>A0A1V9XKB4_9ACAR</name>
<evidence type="ECO:0000313" key="1">
    <source>
        <dbReference type="EMBL" id="OQR73980.1"/>
    </source>
</evidence>
<dbReference type="EMBL" id="MNPL01008921">
    <property type="protein sequence ID" value="OQR73980.1"/>
    <property type="molecule type" value="Genomic_DNA"/>
</dbReference>
<dbReference type="Proteomes" id="UP000192247">
    <property type="component" value="Unassembled WGS sequence"/>
</dbReference>
<gene>
    <name evidence="1" type="ORF">BIW11_09388</name>
</gene>
<proteinExistence type="predicted"/>